<evidence type="ECO:0008006" key="4">
    <source>
        <dbReference type="Google" id="ProtNLM"/>
    </source>
</evidence>
<evidence type="ECO:0000256" key="1">
    <source>
        <dbReference type="ARBA" id="ARBA00010872"/>
    </source>
</evidence>
<keyword evidence="3" id="KW-1185">Reference proteome</keyword>
<accession>A0ABQ9HDX2</accession>
<dbReference type="CDD" id="cd04514">
    <property type="entry name" value="Taspase1_like"/>
    <property type="match status" value="1"/>
</dbReference>
<dbReference type="Gene3D" id="3.60.20.30">
    <property type="entry name" value="(Glycosyl)asparaginase"/>
    <property type="match status" value="1"/>
</dbReference>
<dbReference type="Pfam" id="PF01112">
    <property type="entry name" value="Asparaginase_2"/>
    <property type="match status" value="1"/>
</dbReference>
<dbReference type="PANTHER" id="PTHR10188">
    <property type="entry name" value="L-ASPARAGINASE"/>
    <property type="match status" value="1"/>
</dbReference>
<dbReference type="PANTHER" id="PTHR10188:SF8">
    <property type="entry name" value="THREONINE ASPARTASE 1"/>
    <property type="match status" value="1"/>
</dbReference>
<dbReference type="InterPro" id="IPR000246">
    <property type="entry name" value="Peptidase_T2"/>
</dbReference>
<comment type="caution">
    <text evidence="2">The sequence shown here is derived from an EMBL/GenBank/DDBJ whole genome shotgun (WGS) entry which is preliminary data.</text>
</comment>
<comment type="similarity">
    <text evidence="1">Belongs to the Ntn-hydrolase family.</text>
</comment>
<dbReference type="InterPro" id="IPR029055">
    <property type="entry name" value="Ntn_hydrolases_N"/>
</dbReference>
<evidence type="ECO:0000313" key="3">
    <source>
        <dbReference type="Proteomes" id="UP001159363"/>
    </source>
</evidence>
<gene>
    <name evidence="2" type="ORF">PR048_014267</name>
</gene>
<proteinExistence type="inferred from homology"/>
<dbReference type="InterPro" id="IPR037464">
    <property type="entry name" value="Taspase1"/>
</dbReference>
<dbReference type="SUPFAM" id="SSF56235">
    <property type="entry name" value="N-terminal nucleophile aminohydrolases (Ntn hydrolases)"/>
    <property type="match status" value="1"/>
</dbReference>
<dbReference type="Proteomes" id="UP001159363">
    <property type="component" value="Chromosome 4"/>
</dbReference>
<protein>
    <recommendedName>
        <fullName evidence="4">Threonine aspartase</fullName>
    </recommendedName>
</protein>
<name>A0ABQ9HDX2_9NEOP</name>
<dbReference type="EMBL" id="JARBHB010000005">
    <property type="protein sequence ID" value="KAJ8882459.1"/>
    <property type="molecule type" value="Genomic_DNA"/>
</dbReference>
<sequence>MCKPRIINERLRSTLDQLEAQNLIKPVAQFKPYLDGIHCELITSSPKYPQSNGAGDHSQKLYPEYKKLCQTACRRAMSLLRAGSPALQVVVAATTVLEDSALTNAGFGSTLNWDGQVECDASVMDGPSLRYGAVGAVPGVRNPVHLAHRLCCEQAGQLLLGDRTPPCMLVGTGACKWAELAGIETVPERSLISAKAMRRHHHYKKKLDIVGMWKNKVLTPLDTVGAVCVDSQGHVASACSSGGIALKSPGRVGQAGVYGCGCWAEDGVGGRPAVAACTSGSGEYLISTSLAREAACALKDASIGSTVITLHDCFRHKFLGSHFLKNVPEVSRLGGAIALRSCAADGEFLWAHTTNKMVVGFMSAVDKKPMVRMSVLPSRTQQGRVVNVEGVTFKSVRLPGADSNSDTELLL</sequence>
<reference evidence="2 3" key="1">
    <citation type="submission" date="2023-02" db="EMBL/GenBank/DDBJ databases">
        <title>LHISI_Scaffold_Assembly.</title>
        <authorList>
            <person name="Stuart O.P."/>
            <person name="Cleave R."/>
            <person name="Magrath M.J.L."/>
            <person name="Mikheyev A.S."/>
        </authorList>
    </citation>
    <scope>NUCLEOTIDE SEQUENCE [LARGE SCALE GENOMIC DNA]</scope>
    <source>
        <strain evidence="2">Daus_M_001</strain>
        <tissue evidence="2">Leg muscle</tissue>
    </source>
</reference>
<organism evidence="2 3">
    <name type="scientific">Dryococelus australis</name>
    <dbReference type="NCBI Taxonomy" id="614101"/>
    <lineage>
        <taxon>Eukaryota</taxon>
        <taxon>Metazoa</taxon>
        <taxon>Ecdysozoa</taxon>
        <taxon>Arthropoda</taxon>
        <taxon>Hexapoda</taxon>
        <taxon>Insecta</taxon>
        <taxon>Pterygota</taxon>
        <taxon>Neoptera</taxon>
        <taxon>Polyneoptera</taxon>
        <taxon>Phasmatodea</taxon>
        <taxon>Verophasmatodea</taxon>
        <taxon>Anareolatae</taxon>
        <taxon>Phasmatidae</taxon>
        <taxon>Eurycanthinae</taxon>
        <taxon>Dryococelus</taxon>
    </lineage>
</organism>
<evidence type="ECO:0000313" key="2">
    <source>
        <dbReference type="EMBL" id="KAJ8882459.1"/>
    </source>
</evidence>